<dbReference type="SUPFAM" id="SSF51182">
    <property type="entry name" value="RmlC-like cupins"/>
    <property type="match status" value="1"/>
</dbReference>
<name>A0ABD5VEW7_9EURY</name>
<dbReference type="Proteomes" id="UP001596395">
    <property type="component" value="Unassembled WGS sequence"/>
</dbReference>
<keyword evidence="2" id="KW-1185">Reference proteome</keyword>
<dbReference type="Gene3D" id="2.60.120.10">
    <property type="entry name" value="Jelly Rolls"/>
    <property type="match status" value="1"/>
</dbReference>
<dbReference type="EMBL" id="JBHSXN010000001">
    <property type="protein sequence ID" value="MFC6951421.1"/>
    <property type="molecule type" value="Genomic_DNA"/>
</dbReference>
<dbReference type="InterPro" id="IPR011051">
    <property type="entry name" value="RmlC_Cupin_sf"/>
</dbReference>
<reference evidence="1 2" key="1">
    <citation type="journal article" date="2019" name="Int. J. Syst. Evol. Microbiol.">
        <title>The Global Catalogue of Microorganisms (GCM) 10K type strain sequencing project: providing services to taxonomists for standard genome sequencing and annotation.</title>
        <authorList>
            <consortium name="The Broad Institute Genomics Platform"/>
            <consortium name="The Broad Institute Genome Sequencing Center for Infectious Disease"/>
            <person name="Wu L."/>
            <person name="Ma J."/>
        </authorList>
    </citation>
    <scope>NUCLEOTIDE SEQUENCE [LARGE SCALE GENOMIC DNA]</scope>
    <source>
        <strain evidence="1 2">GX26</strain>
    </source>
</reference>
<sequence length="198" mass="20653">MKRATVDSSRGRDAVGEALDANALAAVRYRLAPGEGFPSGLHAHHDQEEVFVVLEGEATFEVLPPAESWDDGRPTGREVTVAASEAVRFAPGEFQTGRNPATADEAVVALALGAPKGTSDVRVPAACPRAECDALALRLGTGGATFTFDCPACGDSFAPAPCPACESGDLAMHLDADGHPVARCADCECEFERPPFEK</sequence>
<dbReference type="AlphaFoldDB" id="A0ABD5VEW7"/>
<accession>A0ABD5VEW7</accession>
<organism evidence="1 2">
    <name type="scientific">Halorubellus litoreus</name>
    <dbReference type="NCBI Taxonomy" id="755308"/>
    <lineage>
        <taxon>Archaea</taxon>
        <taxon>Methanobacteriati</taxon>
        <taxon>Methanobacteriota</taxon>
        <taxon>Stenosarchaea group</taxon>
        <taxon>Halobacteria</taxon>
        <taxon>Halobacteriales</taxon>
        <taxon>Halorubellaceae</taxon>
        <taxon>Halorubellus</taxon>
    </lineage>
</organism>
<evidence type="ECO:0000313" key="1">
    <source>
        <dbReference type="EMBL" id="MFC6951421.1"/>
    </source>
</evidence>
<dbReference type="InterPro" id="IPR014710">
    <property type="entry name" value="RmlC-like_jellyroll"/>
</dbReference>
<evidence type="ECO:0000313" key="2">
    <source>
        <dbReference type="Proteomes" id="UP001596395"/>
    </source>
</evidence>
<dbReference type="RefSeq" id="WP_336348456.1">
    <property type="nucleotide sequence ID" value="NZ_JAZAQL010000001.1"/>
</dbReference>
<protein>
    <submittedName>
        <fullName evidence="1">Cupin domain-containing protein</fullName>
    </submittedName>
</protein>
<gene>
    <name evidence="1" type="ORF">ACFQGB_00975</name>
</gene>
<comment type="caution">
    <text evidence="1">The sequence shown here is derived from an EMBL/GenBank/DDBJ whole genome shotgun (WGS) entry which is preliminary data.</text>
</comment>
<proteinExistence type="predicted"/>